<evidence type="ECO:0000259" key="6">
    <source>
        <dbReference type="PROSITE" id="PS50885"/>
    </source>
</evidence>
<gene>
    <name evidence="7" type="ORF">BDD16_003338</name>
</gene>
<name>A0A7Y9R3F7_9BURK</name>
<keyword evidence="8" id="KW-1185">Reference proteome</keyword>
<feature type="transmembrane region" description="Helical" evidence="4">
    <location>
        <begin position="184"/>
        <end position="207"/>
    </location>
</feature>
<dbReference type="PRINTS" id="PR00260">
    <property type="entry name" value="CHEMTRNSDUCR"/>
</dbReference>
<evidence type="ECO:0000256" key="4">
    <source>
        <dbReference type="SAM" id="Phobius"/>
    </source>
</evidence>
<dbReference type="Pfam" id="PF00015">
    <property type="entry name" value="MCPsignal"/>
    <property type="match status" value="1"/>
</dbReference>
<dbReference type="EMBL" id="JACCFH010000001">
    <property type="protein sequence ID" value="NYG34352.1"/>
    <property type="molecule type" value="Genomic_DNA"/>
</dbReference>
<evidence type="ECO:0000313" key="7">
    <source>
        <dbReference type="EMBL" id="NYG34352.1"/>
    </source>
</evidence>
<dbReference type="InterPro" id="IPR004089">
    <property type="entry name" value="MCPsignal_dom"/>
</dbReference>
<feature type="domain" description="HAMP" evidence="6">
    <location>
        <begin position="209"/>
        <end position="261"/>
    </location>
</feature>
<dbReference type="InterPro" id="IPR004090">
    <property type="entry name" value="Chemotax_Me-accpt_rcpt"/>
</dbReference>
<dbReference type="PROSITE" id="PS50111">
    <property type="entry name" value="CHEMOTAXIS_TRANSDUC_2"/>
    <property type="match status" value="1"/>
</dbReference>
<dbReference type="AlphaFoldDB" id="A0A7Y9R3F7"/>
<dbReference type="GO" id="GO:0006935">
    <property type="term" value="P:chemotaxis"/>
    <property type="evidence" value="ECO:0007669"/>
    <property type="project" value="UniProtKB-KW"/>
</dbReference>
<dbReference type="Pfam" id="PF00672">
    <property type="entry name" value="HAMP"/>
    <property type="match status" value="1"/>
</dbReference>
<feature type="domain" description="Methyl-accepting transducer" evidence="5">
    <location>
        <begin position="266"/>
        <end position="495"/>
    </location>
</feature>
<evidence type="ECO:0000256" key="3">
    <source>
        <dbReference type="PROSITE-ProRule" id="PRU00284"/>
    </source>
</evidence>
<dbReference type="SUPFAM" id="SSF58104">
    <property type="entry name" value="Methyl-accepting chemotaxis protein (MCP) signaling domain"/>
    <property type="match status" value="1"/>
</dbReference>
<protein>
    <submittedName>
        <fullName evidence="7">Methyl-accepting chemotaxis protein</fullName>
    </submittedName>
</protein>
<comment type="similarity">
    <text evidence="2">Belongs to the methyl-accepting chemotaxis (MCP) protein family.</text>
</comment>
<reference evidence="7 8" key="1">
    <citation type="submission" date="2020-07" db="EMBL/GenBank/DDBJ databases">
        <title>Genomic Encyclopedia of Archaeal and Bacterial Type Strains, Phase II (KMG-II): from individual species to whole genera.</title>
        <authorList>
            <person name="Goeker M."/>
        </authorList>
    </citation>
    <scope>NUCLEOTIDE SEQUENCE [LARGE SCALE GENOMIC DNA]</scope>
    <source>
        <strain evidence="7 8">DSM 21226</strain>
    </source>
</reference>
<dbReference type="InterPro" id="IPR051310">
    <property type="entry name" value="MCP_chemotaxis"/>
</dbReference>
<keyword evidence="4" id="KW-1133">Transmembrane helix</keyword>
<feature type="transmembrane region" description="Helical" evidence="4">
    <location>
        <begin position="14"/>
        <end position="35"/>
    </location>
</feature>
<dbReference type="GO" id="GO:0007165">
    <property type="term" value="P:signal transduction"/>
    <property type="evidence" value="ECO:0007669"/>
    <property type="project" value="UniProtKB-KW"/>
</dbReference>
<dbReference type="GO" id="GO:0016020">
    <property type="term" value="C:membrane"/>
    <property type="evidence" value="ECO:0007669"/>
    <property type="project" value="InterPro"/>
</dbReference>
<evidence type="ECO:0000259" key="5">
    <source>
        <dbReference type="PROSITE" id="PS50111"/>
    </source>
</evidence>
<evidence type="ECO:0000313" key="8">
    <source>
        <dbReference type="Proteomes" id="UP000518288"/>
    </source>
</evidence>
<dbReference type="RefSeq" id="WP_179635005.1">
    <property type="nucleotide sequence ID" value="NZ_JACCFH010000001.1"/>
</dbReference>
<proteinExistence type="inferred from homology"/>
<dbReference type="SMART" id="SM00283">
    <property type="entry name" value="MA"/>
    <property type="match status" value="1"/>
</dbReference>
<evidence type="ECO:0000256" key="1">
    <source>
        <dbReference type="ARBA" id="ARBA00022500"/>
    </source>
</evidence>
<dbReference type="CDD" id="cd06225">
    <property type="entry name" value="HAMP"/>
    <property type="match status" value="1"/>
</dbReference>
<dbReference type="PROSITE" id="PS50885">
    <property type="entry name" value="HAMP"/>
    <property type="match status" value="1"/>
</dbReference>
<accession>A0A7Y9R3F7</accession>
<dbReference type="Gene3D" id="1.10.287.950">
    <property type="entry name" value="Methyl-accepting chemotaxis protein"/>
    <property type="match status" value="1"/>
</dbReference>
<dbReference type="Proteomes" id="UP000518288">
    <property type="component" value="Unassembled WGS sequence"/>
</dbReference>
<comment type="caution">
    <text evidence="7">The sequence shown here is derived from an EMBL/GenBank/DDBJ whole genome shotgun (WGS) entry which is preliminary data.</text>
</comment>
<dbReference type="SMART" id="SM00304">
    <property type="entry name" value="HAMP"/>
    <property type="match status" value="1"/>
</dbReference>
<dbReference type="GO" id="GO:0004888">
    <property type="term" value="F:transmembrane signaling receptor activity"/>
    <property type="evidence" value="ECO:0007669"/>
    <property type="project" value="InterPro"/>
</dbReference>
<keyword evidence="4" id="KW-0472">Membrane</keyword>
<keyword evidence="3" id="KW-0807">Transducer</keyword>
<sequence>MDLLHRYSVQTRQWLLVGLSALTVCTSVAVGLTVADRLARDSEMAFVAKDVVADILPPPMYLIEARLVLSQALEGSLAPTQAVQEIERLEKEYLARVDYWTAHPPFGLEHDLLGAQHETGKAFLAATLADLRALAAGRVQDARVQLSDLHHIYQAHRAAVDVTVASGNALAAQSMSAFARTHELVPLVLGGLLALGLASVSAFGWIISRAIVAPLSSAVELAEAVAGGDLSVQVEVHGQDEPARLLQALNRMSTRLGTMVDGVRRSCQHIDQASAEITAGNVHLKSRADAHEGEMRMAEASLKSVSAIVDQNAQAARSAETLLQSVSAVAGEGMASMDRMVETMHAISTSSHRVADIVEVIESIAFQTNLLALNAAVEAARAGDKGRGFAVVATEVRQLAHRSSHAAREIRTLARTSTEQVSSGHHLARDASSAIHRMVDRVDQMNALVRGTSASAQAQSASIGQLGALVDSLARDASSNASLVAQGTALASELESNAQVLAESVRQFRVNAAPVV</sequence>
<dbReference type="PANTHER" id="PTHR43531">
    <property type="entry name" value="PROTEIN ICFG"/>
    <property type="match status" value="1"/>
</dbReference>
<organism evidence="7 8">
    <name type="scientific">Sphaerotilus montanus</name>
    <dbReference type="NCBI Taxonomy" id="522889"/>
    <lineage>
        <taxon>Bacteria</taxon>
        <taxon>Pseudomonadati</taxon>
        <taxon>Pseudomonadota</taxon>
        <taxon>Betaproteobacteria</taxon>
        <taxon>Burkholderiales</taxon>
        <taxon>Sphaerotilaceae</taxon>
        <taxon>Sphaerotilus</taxon>
    </lineage>
</organism>
<dbReference type="InterPro" id="IPR003660">
    <property type="entry name" value="HAMP_dom"/>
</dbReference>
<dbReference type="PANTHER" id="PTHR43531:SF11">
    <property type="entry name" value="METHYL-ACCEPTING CHEMOTAXIS PROTEIN 3"/>
    <property type="match status" value="1"/>
</dbReference>
<keyword evidence="1" id="KW-0145">Chemotaxis</keyword>
<keyword evidence="4" id="KW-0812">Transmembrane</keyword>
<evidence type="ECO:0000256" key="2">
    <source>
        <dbReference type="ARBA" id="ARBA00029447"/>
    </source>
</evidence>